<dbReference type="Proteomes" id="UP000011116">
    <property type="component" value="Chromosome 6H"/>
</dbReference>
<dbReference type="SMR" id="A0A8I6YMC2"/>
<evidence type="ECO:0000313" key="5">
    <source>
        <dbReference type="EnsemblPlants" id="HORVU.MOREX.r3.6HG0616030.1"/>
    </source>
</evidence>
<dbReference type="CDD" id="cd01837">
    <property type="entry name" value="SGNH_plant_lipase_like"/>
    <property type="match status" value="1"/>
</dbReference>
<evidence type="ECO:0000256" key="2">
    <source>
        <dbReference type="ARBA" id="ARBA00022801"/>
    </source>
</evidence>
<reference evidence="6" key="1">
    <citation type="journal article" date="2012" name="Nature">
        <title>A physical, genetic and functional sequence assembly of the barley genome.</title>
        <authorList>
            <consortium name="The International Barley Genome Sequencing Consortium"/>
            <person name="Mayer K.F."/>
            <person name="Waugh R."/>
            <person name="Brown J.W."/>
            <person name="Schulman A."/>
            <person name="Langridge P."/>
            <person name="Platzer M."/>
            <person name="Fincher G.B."/>
            <person name="Muehlbauer G.J."/>
            <person name="Sato K."/>
            <person name="Close T.J."/>
            <person name="Wise R.P."/>
            <person name="Stein N."/>
        </authorList>
    </citation>
    <scope>NUCLEOTIDE SEQUENCE [LARGE SCALE GENOMIC DNA]</scope>
    <source>
        <strain evidence="6">cv. Morex</strain>
    </source>
</reference>
<dbReference type="InterPro" id="IPR035669">
    <property type="entry name" value="SGNH_plant_lipase-like"/>
</dbReference>
<proteinExistence type="inferred from homology"/>
<evidence type="ECO:0000256" key="3">
    <source>
        <dbReference type="ARBA" id="ARBA00022963"/>
    </source>
</evidence>
<dbReference type="InterPro" id="IPR036514">
    <property type="entry name" value="SGNH_hydro_sf"/>
</dbReference>
<accession>A0A8I6YMC2</accession>
<evidence type="ECO:0000256" key="4">
    <source>
        <dbReference type="SAM" id="SignalP"/>
    </source>
</evidence>
<dbReference type="PANTHER" id="PTHR45648">
    <property type="entry name" value="GDSL LIPASE/ACYLHYDROLASE FAMILY PROTEIN (AFU_ORTHOLOGUE AFUA_4G14700)"/>
    <property type="match status" value="1"/>
</dbReference>
<dbReference type="Gramene" id="HORVU.MOREX.r3.6HG0616030.1">
    <property type="protein sequence ID" value="HORVU.MOREX.r3.6HG0616030.1"/>
    <property type="gene ID" value="HORVU.MOREX.r3.6HG0616030"/>
</dbReference>
<keyword evidence="4" id="KW-0732">Signal</keyword>
<feature type="signal peptide" evidence="4">
    <location>
        <begin position="1"/>
        <end position="23"/>
    </location>
</feature>
<dbReference type="GO" id="GO:0016788">
    <property type="term" value="F:hydrolase activity, acting on ester bonds"/>
    <property type="evidence" value="ECO:0007669"/>
    <property type="project" value="InterPro"/>
</dbReference>
<organism evidence="5 6">
    <name type="scientific">Hordeum vulgare subsp. vulgare</name>
    <name type="common">Domesticated barley</name>
    <dbReference type="NCBI Taxonomy" id="112509"/>
    <lineage>
        <taxon>Eukaryota</taxon>
        <taxon>Viridiplantae</taxon>
        <taxon>Streptophyta</taxon>
        <taxon>Embryophyta</taxon>
        <taxon>Tracheophyta</taxon>
        <taxon>Spermatophyta</taxon>
        <taxon>Magnoliopsida</taxon>
        <taxon>Liliopsida</taxon>
        <taxon>Poales</taxon>
        <taxon>Poaceae</taxon>
        <taxon>BOP clade</taxon>
        <taxon>Pooideae</taxon>
        <taxon>Triticodae</taxon>
        <taxon>Triticeae</taxon>
        <taxon>Hordeinae</taxon>
        <taxon>Hordeum</taxon>
    </lineage>
</organism>
<keyword evidence="3" id="KW-0442">Lipid degradation</keyword>
<keyword evidence="2" id="KW-0378">Hydrolase</keyword>
<dbReference type="Pfam" id="PF00657">
    <property type="entry name" value="Lipase_GDSL"/>
    <property type="match status" value="1"/>
</dbReference>
<dbReference type="SUPFAM" id="SSF52266">
    <property type="entry name" value="SGNH hydrolase"/>
    <property type="match status" value="1"/>
</dbReference>
<reference evidence="5" key="2">
    <citation type="submission" date="2020-10" db="EMBL/GenBank/DDBJ databases">
        <authorList>
            <person name="Scholz U."/>
            <person name="Mascher M."/>
            <person name="Fiebig A."/>
        </authorList>
    </citation>
    <scope>NUCLEOTIDE SEQUENCE [LARGE SCALE GENOMIC DNA]</scope>
    <source>
        <strain evidence="5">cv. Morex</strain>
    </source>
</reference>
<dbReference type="EnsemblPlants" id="HORVU.MOREX.r3.6HG0616030.1">
    <property type="protein sequence ID" value="HORVU.MOREX.r3.6HG0616030.1"/>
    <property type="gene ID" value="HORVU.MOREX.r3.6HG0616030"/>
</dbReference>
<keyword evidence="3" id="KW-0443">Lipid metabolism</keyword>
<comment type="similarity">
    <text evidence="1">Belongs to the 'GDSL' lipolytic enzyme family.</text>
</comment>
<dbReference type="InterPro" id="IPR051058">
    <property type="entry name" value="GDSL_Est/Lipase"/>
</dbReference>
<dbReference type="AlphaFoldDB" id="A0A8I6YMC2"/>
<sequence>MLVAVFIICAGGGLVISPAAAAAQEVPLVPAVYVFGDSTVDVGNNLYLSENFTPQPFPYGIDFRPDSPSPTPNGRFSNGYNMADSIARLLGFHMSPPAYLSLTPETMVDILKGFGGVNYASGGSGILDITNNASLPLSKQVEYFAVTKANMTEESGGNNTDIDALLSRSLFLISDGGNDMMYFLTHDPSIFKPVQPFYDDLLSNYTKYVERLYGLGARRFGVIDVPPIGCVPVVRAKLPLGERDCGLIANKLASGFNSALREAMKELAESLPGMKYSVGSSYNLVINFTGPPAAPGFKVVNAACCGGGKLKGEAFCTTPNTTHCDNRDEHLFWDGVHCTQATSNKGAKAIYDAPEEEGFATPMNFKKLLVDDQRTSSAVNSLMRA</sequence>
<name>A0A8I6YMC2_HORVV</name>
<keyword evidence="6" id="KW-1185">Reference proteome</keyword>
<evidence type="ECO:0000313" key="6">
    <source>
        <dbReference type="Proteomes" id="UP000011116"/>
    </source>
</evidence>
<reference evidence="5" key="3">
    <citation type="submission" date="2022-01" db="UniProtKB">
        <authorList>
            <consortium name="EnsemblPlants"/>
        </authorList>
    </citation>
    <scope>IDENTIFICATION</scope>
    <source>
        <strain evidence="5">subsp. vulgare</strain>
    </source>
</reference>
<gene>
    <name evidence="5" type="primary">LOC123405704</name>
</gene>
<feature type="chain" id="PRO_5035238970" description="GDSL esterase/lipase" evidence="4">
    <location>
        <begin position="24"/>
        <end position="385"/>
    </location>
</feature>
<dbReference type="Gene3D" id="3.40.50.1110">
    <property type="entry name" value="SGNH hydrolase"/>
    <property type="match status" value="1"/>
</dbReference>
<dbReference type="GO" id="GO:0016042">
    <property type="term" value="P:lipid catabolic process"/>
    <property type="evidence" value="ECO:0007669"/>
    <property type="project" value="UniProtKB-KW"/>
</dbReference>
<protein>
    <recommendedName>
        <fullName evidence="7">GDSL esterase/lipase</fullName>
    </recommendedName>
</protein>
<evidence type="ECO:0000256" key="1">
    <source>
        <dbReference type="ARBA" id="ARBA00008668"/>
    </source>
</evidence>
<evidence type="ECO:0008006" key="7">
    <source>
        <dbReference type="Google" id="ProtNLM"/>
    </source>
</evidence>
<dbReference type="InterPro" id="IPR001087">
    <property type="entry name" value="GDSL"/>
</dbReference>
<dbReference type="PANTHER" id="PTHR45648:SF41">
    <property type="entry name" value="GDSL ESTERASE_LIPASE"/>
    <property type="match status" value="1"/>
</dbReference>